<dbReference type="AlphaFoldDB" id="A0A1H4RHD3"/>
<evidence type="ECO:0000256" key="2">
    <source>
        <dbReference type="SAM" id="SignalP"/>
    </source>
</evidence>
<sequence>MKFKLAALGLLLVAGSAVAPAHAAIVGVSEIVISNAFDTWLQVGEVEAFNQSTVNVIQAFGATASANVVGTWDPNSTPDKAIDGIESTTFPNIYHPDPSHEQGVQLIIDLNLPATIGKLTIFGRTDCCTYRDLYNVSFYDSFHNLLQTAQVDATNSPSGSVDFANAVPEASTWAMMILGFLGLGFLGYRKLPKSSASAFRLA</sequence>
<proteinExistence type="predicted"/>
<name>A0A1H4RHD3_9BRAD</name>
<dbReference type="InterPro" id="IPR008979">
    <property type="entry name" value="Galactose-bd-like_sf"/>
</dbReference>
<organism evidence="3 4">
    <name type="scientific">Bradyrhizobium lablabi</name>
    <dbReference type="NCBI Taxonomy" id="722472"/>
    <lineage>
        <taxon>Bacteria</taxon>
        <taxon>Pseudomonadati</taxon>
        <taxon>Pseudomonadota</taxon>
        <taxon>Alphaproteobacteria</taxon>
        <taxon>Hyphomicrobiales</taxon>
        <taxon>Nitrobacteraceae</taxon>
        <taxon>Bradyrhizobium</taxon>
    </lineage>
</organism>
<dbReference type="OrthoDB" id="7571274at2"/>
<evidence type="ECO:0000256" key="1">
    <source>
        <dbReference type="SAM" id="Phobius"/>
    </source>
</evidence>
<dbReference type="EMBL" id="FNTI01000001">
    <property type="protein sequence ID" value="SEC31303.1"/>
    <property type="molecule type" value="Genomic_DNA"/>
</dbReference>
<evidence type="ECO:0000313" key="4">
    <source>
        <dbReference type="Proteomes" id="UP000183208"/>
    </source>
</evidence>
<keyword evidence="1" id="KW-0812">Transmembrane</keyword>
<evidence type="ECO:0000313" key="3">
    <source>
        <dbReference type="EMBL" id="SEC31303.1"/>
    </source>
</evidence>
<keyword evidence="2" id="KW-0732">Signal</keyword>
<keyword evidence="1" id="KW-0472">Membrane</keyword>
<feature type="chain" id="PRO_5010234681" evidence="2">
    <location>
        <begin position="24"/>
        <end position="202"/>
    </location>
</feature>
<feature type="transmembrane region" description="Helical" evidence="1">
    <location>
        <begin position="170"/>
        <end position="188"/>
    </location>
</feature>
<protein>
    <submittedName>
        <fullName evidence="3">PEP-CTERM protein-sorting domain-containing protein</fullName>
    </submittedName>
</protein>
<dbReference type="SUPFAM" id="SSF49785">
    <property type="entry name" value="Galactose-binding domain-like"/>
    <property type="match status" value="1"/>
</dbReference>
<reference evidence="3 4" key="1">
    <citation type="submission" date="2016-10" db="EMBL/GenBank/DDBJ databases">
        <authorList>
            <person name="de Groot N.N."/>
        </authorList>
    </citation>
    <scope>NUCLEOTIDE SEQUENCE [LARGE SCALE GENOMIC DNA]</scope>
    <source>
        <strain evidence="3 4">GAS522</strain>
    </source>
</reference>
<feature type="signal peptide" evidence="2">
    <location>
        <begin position="1"/>
        <end position="23"/>
    </location>
</feature>
<dbReference type="Proteomes" id="UP000183208">
    <property type="component" value="Unassembled WGS sequence"/>
</dbReference>
<keyword evidence="1" id="KW-1133">Transmembrane helix</keyword>
<accession>A0A1H4RHD3</accession>
<dbReference type="Gene3D" id="2.60.120.260">
    <property type="entry name" value="Galactose-binding domain-like"/>
    <property type="match status" value="1"/>
</dbReference>
<gene>
    <name evidence="3" type="ORF">SAMN05444171_1117</name>
</gene>